<name>X1F1G9_9ZZZZ</name>
<reference evidence="2" key="1">
    <citation type="journal article" date="2014" name="Front. Microbiol.">
        <title>High frequency of phylogenetically diverse reductive dehalogenase-homologous genes in deep subseafloor sedimentary metagenomes.</title>
        <authorList>
            <person name="Kawai M."/>
            <person name="Futagami T."/>
            <person name="Toyoda A."/>
            <person name="Takaki Y."/>
            <person name="Nishi S."/>
            <person name="Hori S."/>
            <person name="Arai W."/>
            <person name="Tsubouchi T."/>
            <person name="Morono Y."/>
            <person name="Uchiyama I."/>
            <person name="Ito T."/>
            <person name="Fujiyama A."/>
            <person name="Inagaki F."/>
            <person name="Takami H."/>
        </authorList>
    </citation>
    <scope>NUCLEOTIDE SEQUENCE</scope>
    <source>
        <strain evidence="2">Expedition CK06-06</strain>
    </source>
</reference>
<dbReference type="InterPro" id="IPR056744">
    <property type="entry name" value="TRM5/TYW2-like_N"/>
</dbReference>
<gene>
    <name evidence="2" type="ORF">S03H2_22664</name>
</gene>
<dbReference type="EMBL" id="BARU01012240">
    <property type="protein sequence ID" value="GAH38772.1"/>
    <property type="molecule type" value="Genomic_DNA"/>
</dbReference>
<dbReference type="Gene3D" id="3.30.70.2580">
    <property type="match status" value="1"/>
</dbReference>
<evidence type="ECO:0000259" key="1">
    <source>
        <dbReference type="Pfam" id="PF25133"/>
    </source>
</evidence>
<protein>
    <recommendedName>
        <fullName evidence="1">TRM5/TYW2-like N-terminal domain-containing protein</fullName>
    </recommendedName>
</protein>
<sequence length="183" mass="21458">MGREQISYIKVKKKDGQNLIKFIRELNKSILNKRFKIILENNWIFFPLTSKTELINEIARYIKNKIDFDIILRDAVKNPNYKHKTLQDALENKIPEKFNYLIPKSYDIVGNIAIIDTNNSYSTSSITKKDLITLKKKIAISIIEVNKNINSVYEKRSEIKGHCRLRELTILHGEDNPETIHKE</sequence>
<proteinExistence type="predicted"/>
<dbReference type="InterPro" id="IPR029063">
    <property type="entry name" value="SAM-dependent_MTases_sf"/>
</dbReference>
<dbReference type="Pfam" id="PF25133">
    <property type="entry name" value="TYW2_N_2"/>
    <property type="match status" value="1"/>
</dbReference>
<comment type="caution">
    <text evidence="2">The sequence shown here is derived from an EMBL/GenBank/DDBJ whole genome shotgun (WGS) entry which is preliminary data.</text>
</comment>
<feature type="domain" description="TRM5/TYW2-like N-terminal" evidence="1">
    <location>
        <begin position="86"/>
        <end position="175"/>
    </location>
</feature>
<feature type="non-terminal residue" evidence="2">
    <location>
        <position position="183"/>
    </location>
</feature>
<dbReference type="AlphaFoldDB" id="X1F1G9"/>
<dbReference type="SUPFAM" id="SSF53335">
    <property type="entry name" value="S-adenosyl-L-methionine-dependent methyltransferases"/>
    <property type="match status" value="1"/>
</dbReference>
<accession>X1F1G9</accession>
<dbReference type="Gene3D" id="3.30.300.110">
    <property type="entry name" value="Met-10+ protein-like domains"/>
    <property type="match status" value="1"/>
</dbReference>
<evidence type="ECO:0000313" key="2">
    <source>
        <dbReference type="EMBL" id="GAH38772.1"/>
    </source>
</evidence>
<organism evidence="2">
    <name type="scientific">marine sediment metagenome</name>
    <dbReference type="NCBI Taxonomy" id="412755"/>
    <lineage>
        <taxon>unclassified sequences</taxon>
        <taxon>metagenomes</taxon>
        <taxon>ecological metagenomes</taxon>
    </lineage>
</organism>